<keyword evidence="4" id="KW-0547">Nucleotide-binding</keyword>
<evidence type="ECO:0000313" key="7">
    <source>
        <dbReference type="EMBL" id="WVZ91854.1"/>
    </source>
</evidence>
<name>A0AAQ3UMD3_PASNO</name>
<reference evidence="7 8" key="1">
    <citation type="submission" date="2024-02" db="EMBL/GenBank/DDBJ databases">
        <title>High-quality chromosome-scale genome assembly of Pensacola bahiagrass (Paspalum notatum Flugge var. saurae).</title>
        <authorList>
            <person name="Vega J.M."/>
            <person name="Podio M."/>
            <person name="Orjuela J."/>
            <person name="Siena L.A."/>
            <person name="Pessino S.C."/>
            <person name="Combes M.C."/>
            <person name="Mariac C."/>
            <person name="Albertini E."/>
            <person name="Pupilli F."/>
            <person name="Ortiz J.P.A."/>
            <person name="Leblanc O."/>
        </authorList>
    </citation>
    <scope>NUCLEOTIDE SEQUENCE [LARGE SCALE GENOMIC DNA]</scope>
    <source>
        <strain evidence="7">R1</strain>
        <tissue evidence="7">Leaf</tissue>
    </source>
</reference>
<dbReference type="GO" id="GO:0000166">
    <property type="term" value="F:nucleotide binding"/>
    <property type="evidence" value="ECO:0007669"/>
    <property type="project" value="UniProtKB-KW"/>
</dbReference>
<dbReference type="EMBL" id="CP144753">
    <property type="protein sequence ID" value="WVZ91854.1"/>
    <property type="molecule type" value="Genomic_DNA"/>
</dbReference>
<evidence type="ECO:0000256" key="3">
    <source>
        <dbReference type="ARBA" id="ARBA00022737"/>
    </source>
</evidence>
<dbReference type="GO" id="GO:0006952">
    <property type="term" value="P:defense response"/>
    <property type="evidence" value="ECO:0007669"/>
    <property type="project" value="UniProtKB-KW"/>
</dbReference>
<dbReference type="Pfam" id="PF18052">
    <property type="entry name" value="Rx_N"/>
    <property type="match status" value="1"/>
</dbReference>
<proteinExistence type="inferred from homology"/>
<dbReference type="Proteomes" id="UP001341281">
    <property type="component" value="Chromosome 09"/>
</dbReference>
<evidence type="ECO:0000256" key="2">
    <source>
        <dbReference type="ARBA" id="ARBA00022614"/>
    </source>
</evidence>
<sequence length="116" mass="12918">MAETLLLPMVHSVAGKAAGMLVKRITRMCGRQLVYVQSLLADADVKAETNGTIRVWMKALKADDVLDDFQYEALRREALTQSGQSMASKVLSSFTSKNRLVLRYNEQGPQKRASKD</sequence>
<comment type="similarity">
    <text evidence="1">Belongs to the disease resistance NB-LRR family.</text>
</comment>
<evidence type="ECO:0000259" key="6">
    <source>
        <dbReference type="Pfam" id="PF18052"/>
    </source>
</evidence>
<dbReference type="InterPro" id="IPR041118">
    <property type="entry name" value="Rx_N"/>
</dbReference>
<keyword evidence="2" id="KW-0433">Leucine-rich repeat</keyword>
<evidence type="ECO:0000256" key="5">
    <source>
        <dbReference type="ARBA" id="ARBA00022821"/>
    </source>
</evidence>
<dbReference type="AlphaFoldDB" id="A0AAQ3UMD3"/>
<gene>
    <name evidence="7" type="ORF">U9M48_037975</name>
</gene>
<keyword evidence="3" id="KW-0677">Repeat</keyword>
<evidence type="ECO:0000256" key="4">
    <source>
        <dbReference type="ARBA" id="ARBA00022741"/>
    </source>
</evidence>
<dbReference type="Gene3D" id="1.20.5.4130">
    <property type="match status" value="1"/>
</dbReference>
<protein>
    <recommendedName>
        <fullName evidence="6">Disease resistance N-terminal domain-containing protein</fullName>
    </recommendedName>
</protein>
<evidence type="ECO:0000313" key="8">
    <source>
        <dbReference type="Proteomes" id="UP001341281"/>
    </source>
</evidence>
<feature type="domain" description="Disease resistance N-terminal" evidence="6">
    <location>
        <begin position="30"/>
        <end position="85"/>
    </location>
</feature>
<keyword evidence="8" id="KW-1185">Reference proteome</keyword>
<accession>A0AAQ3UMD3</accession>
<organism evidence="7 8">
    <name type="scientific">Paspalum notatum var. saurae</name>
    <dbReference type="NCBI Taxonomy" id="547442"/>
    <lineage>
        <taxon>Eukaryota</taxon>
        <taxon>Viridiplantae</taxon>
        <taxon>Streptophyta</taxon>
        <taxon>Embryophyta</taxon>
        <taxon>Tracheophyta</taxon>
        <taxon>Spermatophyta</taxon>
        <taxon>Magnoliopsida</taxon>
        <taxon>Liliopsida</taxon>
        <taxon>Poales</taxon>
        <taxon>Poaceae</taxon>
        <taxon>PACMAD clade</taxon>
        <taxon>Panicoideae</taxon>
        <taxon>Andropogonodae</taxon>
        <taxon>Paspaleae</taxon>
        <taxon>Paspalinae</taxon>
        <taxon>Paspalum</taxon>
    </lineage>
</organism>
<evidence type="ECO:0000256" key="1">
    <source>
        <dbReference type="ARBA" id="ARBA00008894"/>
    </source>
</evidence>
<keyword evidence="5" id="KW-0611">Plant defense</keyword>